<dbReference type="Pfam" id="PF25917">
    <property type="entry name" value="BSH_RND"/>
    <property type="match status" value="1"/>
</dbReference>
<dbReference type="EMBL" id="CADCXY010000001">
    <property type="protein sequence ID" value="CAB0150131.1"/>
    <property type="molecule type" value="Genomic_DNA"/>
</dbReference>
<dbReference type="Gene3D" id="2.40.420.20">
    <property type="match status" value="1"/>
</dbReference>
<dbReference type="Pfam" id="PF25975">
    <property type="entry name" value="CzcB_C"/>
    <property type="match status" value="1"/>
</dbReference>
<dbReference type="InterPro" id="IPR058649">
    <property type="entry name" value="CzcB_C"/>
</dbReference>
<dbReference type="RefSeq" id="WP_173919703.1">
    <property type="nucleotide sequence ID" value="NZ_CADCXY010000001.1"/>
</dbReference>
<protein>
    <submittedName>
        <fullName evidence="7">Cobalt-zinc-cadmium resistance protein CzcB</fullName>
    </submittedName>
</protein>
<keyword evidence="2" id="KW-0813">Transport</keyword>
<dbReference type="PANTHER" id="PTHR30097">
    <property type="entry name" value="CATION EFFLUX SYSTEM PROTEIN CUSB"/>
    <property type="match status" value="1"/>
</dbReference>
<dbReference type="GO" id="GO:0046914">
    <property type="term" value="F:transition metal ion binding"/>
    <property type="evidence" value="ECO:0007669"/>
    <property type="project" value="TreeGrafter"/>
</dbReference>
<evidence type="ECO:0000313" key="8">
    <source>
        <dbReference type="Proteomes" id="UP000481517"/>
    </source>
</evidence>
<proteinExistence type="inferred from homology"/>
<feature type="signal peptide" evidence="3">
    <location>
        <begin position="1"/>
        <end position="22"/>
    </location>
</feature>
<dbReference type="GO" id="GO:0060003">
    <property type="term" value="P:copper ion export"/>
    <property type="evidence" value="ECO:0007669"/>
    <property type="project" value="TreeGrafter"/>
</dbReference>
<dbReference type="GO" id="GO:0030288">
    <property type="term" value="C:outer membrane-bounded periplasmic space"/>
    <property type="evidence" value="ECO:0007669"/>
    <property type="project" value="TreeGrafter"/>
</dbReference>
<evidence type="ECO:0000256" key="2">
    <source>
        <dbReference type="ARBA" id="ARBA00022448"/>
    </source>
</evidence>
<dbReference type="InterPro" id="IPR058792">
    <property type="entry name" value="Beta-barrel_RND_2"/>
</dbReference>
<feature type="chain" id="PRO_5028939004" evidence="3">
    <location>
        <begin position="23"/>
        <end position="302"/>
    </location>
</feature>
<feature type="domain" description="CzcB-like C-terminal circularly permuted SH3-like" evidence="6">
    <location>
        <begin position="230"/>
        <end position="290"/>
    </location>
</feature>
<dbReference type="PANTHER" id="PTHR30097:SF4">
    <property type="entry name" value="SLR6042 PROTEIN"/>
    <property type="match status" value="1"/>
</dbReference>
<reference evidence="7 8" key="1">
    <citation type="submission" date="2020-02" db="EMBL/GenBank/DDBJ databases">
        <authorList>
            <person name="Rodrigo-Torres L."/>
            <person name="Arahal R. D."/>
            <person name="Lucena T."/>
        </authorList>
    </citation>
    <scope>NUCLEOTIDE SEQUENCE [LARGE SCALE GENOMIC DNA]</scope>
    <source>
        <strain evidence="7 8">CECT 9734</strain>
    </source>
</reference>
<evidence type="ECO:0000259" key="5">
    <source>
        <dbReference type="Pfam" id="PF25954"/>
    </source>
</evidence>
<name>A0A6S6WKA2_9GAMM</name>
<evidence type="ECO:0000256" key="3">
    <source>
        <dbReference type="SAM" id="SignalP"/>
    </source>
</evidence>
<feature type="domain" description="CusB-like beta-barrel" evidence="5">
    <location>
        <begin position="149"/>
        <end position="221"/>
    </location>
</feature>
<evidence type="ECO:0000259" key="4">
    <source>
        <dbReference type="Pfam" id="PF25917"/>
    </source>
</evidence>
<keyword evidence="8" id="KW-1185">Reference proteome</keyword>
<gene>
    <name evidence="7" type="primary">czcB</name>
    <name evidence="7" type="ORF">PSI9734_00698</name>
</gene>
<dbReference type="Pfam" id="PF25954">
    <property type="entry name" value="Beta-barrel_RND_2"/>
    <property type="match status" value="1"/>
</dbReference>
<dbReference type="InterPro" id="IPR058625">
    <property type="entry name" value="MdtA-like_BSH"/>
</dbReference>
<dbReference type="AlphaFoldDB" id="A0A6S6WKA2"/>
<dbReference type="InterPro" id="IPR051909">
    <property type="entry name" value="MFP_Cation_Efflux"/>
</dbReference>
<sequence length="302" mass="32821">MNFNALMIAILCAAMTLIPAGASEDDHHDNEEIPHTRLTDAAIANANLTLDTVGKRSIDVKHTLFGVIAANNDNIVHVGAKYQGVVTQLLANVGDTVKQGQTLAVIENISTGASFNVTSPLNGEVTARSTNRGEVVAQQPFFEILDVSSVWVELSAFPENIEVMKEQQTAYVYDLHHHQRVTGKVAYIAPQMTGGHIARARIEIANSAGHWRPGMHVKADVITDSFAANVAVHSDAIQRLEEQPVVFLRDGNRFEARVIKLGRTDGRYVEVLDGLKGGESYVVENSYLIKADILKQGAGHSH</sequence>
<dbReference type="Proteomes" id="UP000481517">
    <property type="component" value="Unassembled WGS sequence"/>
</dbReference>
<organism evidence="7 8">
    <name type="scientific">Pseudidiomarina piscicola</name>
    <dbReference type="NCBI Taxonomy" id="2614830"/>
    <lineage>
        <taxon>Bacteria</taxon>
        <taxon>Pseudomonadati</taxon>
        <taxon>Pseudomonadota</taxon>
        <taxon>Gammaproteobacteria</taxon>
        <taxon>Alteromonadales</taxon>
        <taxon>Idiomarinaceae</taxon>
        <taxon>Pseudidiomarina</taxon>
    </lineage>
</organism>
<accession>A0A6S6WKA2</accession>
<dbReference type="Gene3D" id="2.40.50.100">
    <property type="match status" value="1"/>
</dbReference>
<evidence type="ECO:0000256" key="1">
    <source>
        <dbReference type="ARBA" id="ARBA00009477"/>
    </source>
</evidence>
<dbReference type="InterPro" id="IPR011053">
    <property type="entry name" value="Single_hybrid_motif"/>
</dbReference>
<comment type="similarity">
    <text evidence="1">Belongs to the membrane fusion protein (MFP) (TC 8.A.1) family.</text>
</comment>
<dbReference type="SUPFAM" id="SSF51230">
    <property type="entry name" value="Single hybrid motif"/>
    <property type="match status" value="1"/>
</dbReference>
<evidence type="ECO:0000259" key="6">
    <source>
        <dbReference type="Pfam" id="PF25975"/>
    </source>
</evidence>
<keyword evidence="3" id="KW-0732">Signal</keyword>
<dbReference type="Gene3D" id="2.40.30.170">
    <property type="match status" value="1"/>
</dbReference>
<evidence type="ECO:0000313" key="7">
    <source>
        <dbReference type="EMBL" id="CAB0150131.1"/>
    </source>
</evidence>
<feature type="domain" description="Multidrug resistance protein MdtA-like barrel-sandwich hybrid" evidence="4">
    <location>
        <begin position="74"/>
        <end position="137"/>
    </location>
</feature>
<dbReference type="GO" id="GO:0015679">
    <property type="term" value="P:plasma membrane copper ion transport"/>
    <property type="evidence" value="ECO:0007669"/>
    <property type="project" value="TreeGrafter"/>
</dbReference>